<evidence type="ECO:0000313" key="1">
    <source>
        <dbReference type="EMBL" id="ASW42063.1"/>
    </source>
</evidence>
<accession>A0A343J955</accession>
<sequence length="62" mass="7191">MYKYRCLKCGYEEWAPAFVVDEIGYMDEVLQDDSECKKKGMPVLVCPCCNADFYFTGDSEKQ</sequence>
<reference evidence="1 2" key="1">
    <citation type="submission" date="2016-08" db="EMBL/GenBank/DDBJ databases">
        <title>Complete Genome Sequence Of The Indigo Reducing Clostridium isatidis DSM15098.</title>
        <authorList>
            <person name="Little G.T."/>
            <person name="Minton N.P."/>
        </authorList>
    </citation>
    <scope>NUCLEOTIDE SEQUENCE [LARGE SCALE GENOMIC DNA]</scope>
    <source>
        <strain evidence="1 2">DSM 15098</strain>
    </source>
</reference>
<evidence type="ECO:0000313" key="2">
    <source>
        <dbReference type="Proteomes" id="UP000264883"/>
    </source>
</evidence>
<proteinExistence type="predicted"/>
<name>A0A343J955_9CLOT</name>
<gene>
    <name evidence="1" type="ORF">BEN51_00630</name>
</gene>
<protein>
    <submittedName>
        <fullName evidence="1">Uncharacterized protein</fullName>
    </submittedName>
</protein>
<dbReference type="KEGG" id="cia:BEN51_00630"/>
<keyword evidence="2" id="KW-1185">Reference proteome</keyword>
<dbReference type="AlphaFoldDB" id="A0A343J955"/>
<organism evidence="1 2">
    <name type="scientific">Clostridium isatidis</name>
    <dbReference type="NCBI Taxonomy" id="182773"/>
    <lineage>
        <taxon>Bacteria</taxon>
        <taxon>Bacillati</taxon>
        <taxon>Bacillota</taxon>
        <taxon>Clostridia</taxon>
        <taxon>Eubacteriales</taxon>
        <taxon>Clostridiaceae</taxon>
        <taxon>Clostridium</taxon>
    </lineage>
</organism>
<dbReference type="Proteomes" id="UP000264883">
    <property type="component" value="Chromosome"/>
</dbReference>
<dbReference type="EMBL" id="CP016786">
    <property type="protein sequence ID" value="ASW42063.1"/>
    <property type="molecule type" value="Genomic_DNA"/>
</dbReference>